<dbReference type="SMART" id="SM00833">
    <property type="entry name" value="CobW_C"/>
    <property type="match status" value="1"/>
</dbReference>
<comment type="caution">
    <text evidence="3">The sequence shown here is derived from an EMBL/GenBank/DDBJ whole genome shotgun (WGS) entry which is preliminary data.</text>
</comment>
<gene>
    <name evidence="3" type="primary">mrf</name>
    <name evidence="3" type="ORF">ACFQS9_10220</name>
</gene>
<dbReference type="NCBIfam" id="NF047431">
    <property type="entry name" value="hiber_recruit"/>
    <property type="match status" value="1"/>
</dbReference>
<dbReference type="PANTHER" id="PTHR43603:SF1">
    <property type="entry name" value="ZINC-REGULATED GTPASE METALLOPROTEIN ACTIVATOR 1"/>
    <property type="match status" value="1"/>
</dbReference>
<dbReference type="PANTHER" id="PTHR43603">
    <property type="entry name" value="COBW DOMAIN-CONTAINING PROTEIN DDB_G0274527"/>
    <property type="match status" value="1"/>
</dbReference>
<evidence type="ECO:0000313" key="4">
    <source>
        <dbReference type="Proteomes" id="UP001596484"/>
    </source>
</evidence>
<evidence type="ECO:0000313" key="3">
    <source>
        <dbReference type="EMBL" id="MFC7448263.1"/>
    </source>
</evidence>
<keyword evidence="4" id="KW-1185">Reference proteome</keyword>
<dbReference type="RefSeq" id="WP_378404125.1">
    <property type="nucleotide sequence ID" value="NZ_JBHTCS010000011.1"/>
</dbReference>
<proteinExistence type="predicted"/>
<organism evidence="3 4">
    <name type="scientific">Rhodococcus daqingensis</name>
    <dbReference type="NCBI Taxonomy" id="2479363"/>
    <lineage>
        <taxon>Bacteria</taxon>
        <taxon>Bacillati</taxon>
        <taxon>Actinomycetota</taxon>
        <taxon>Actinomycetes</taxon>
        <taxon>Mycobacteriales</taxon>
        <taxon>Nocardiaceae</taxon>
        <taxon>Rhodococcus</taxon>
    </lineage>
</organism>
<evidence type="ECO:0000256" key="1">
    <source>
        <dbReference type="SAM" id="MobiDB-lite"/>
    </source>
</evidence>
<protein>
    <submittedName>
        <fullName evidence="3">Ribosome hibernation factor-recruiting GTPase MRF</fullName>
    </submittedName>
</protein>
<dbReference type="Pfam" id="PF02492">
    <property type="entry name" value="cobW"/>
    <property type="match status" value="1"/>
</dbReference>
<dbReference type="Gene3D" id="3.40.50.300">
    <property type="entry name" value="P-loop containing nucleotide triphosphate hydrolases"/>
    <property type="match status" value="1"/>
</dbReference>
<dbReference type="InterPro" id="IPR051927">
    <property type="entry name" value="Zn_Chap_cDPG_Synth"/>
</dbReference>
<dbReference type="InterPro" id="IPR011629">
    <property type="entry name" value="CobW-like_C"/>
</dbReference>
<dbReference type="InterPro" id="IPR027417">
    <property type="entry name" value="P-loop_NTPase"/>
</dbReference>
<feature type="region of interest" description="Disordered" evidence="1">
    <location>
        <begin position="397"/>
        <end position="437"/>
    </location>
</feature>
<feature type="domain" description="CobW C-terminal" evidence="2">
    <location>
        <begin position="267"/>
        <end position="383"/>
    </location>
</feature>
<sequence length="437" mass="47068">MTIVIERGVEVSDRRTPLVLVSGWSDAVDATTRALLGDGTVLVHHDLGHLREGVLRRTVTGTDGIARTHILELAHGCVSCTLREDLLPLLRRLHARSSVRRIVLHLDLALEPEALCWAIEHVAVAGVVGQIDGPASRDVRVEAVVTCVDAATWLDDATGDDGLEDRGLTAGGDDERTVAQLVVGQVDYADALVVSGRAADGWAQAKLHAVLARLAPSAPIDWVAEGGVVEAERLLARIPAGARRGEIGDAHSALLRGQPPLTEDCGVAIIEFTANRPFHPERLHEAVDVLLDGVVTARGRLWLATQPEHVCWLESAGGGLRVASAGRWLVAMTPQEQETVPTARRALAALRWDERFGDRDTSLVVLVHAADPEGIDRALRWALVTDEELGREPDWAGWPDPFGQWHHDPCEDAGTEGGPGQQAIDSLPGETNREDRA</sequence>
<reference evidence="4" key="1">
    <citation type="journal article" date="2019" name="Int. J. Syst. Evol. Microbiol.">
        <title>The Global Catalogue of Microorganisms (GCM) 10K type strain sequencing project: providing services to taxonomists for standard genome sequencing and annotation.</title>
        <authorList>
            <consortium name="The Broad Institute Genomics Platform"/>
            <consortium name="The Broad Institute Genome Sequencing Center for Infectious Disease"/>
            <person name="Wu L."/>
            <person name="Ma J."/>
        </authorList>
    </citation>
    <scope>NUCLEOTIDE SEQUENCE [LARGE SCALE GENOMIC DNA]</scope>
    <source>
        <strain evidence="4">ICMP 19430</strain>
    </source>
</reference>
<name>A0ABW2RXN1_9NOCA</name>
<accession>A0ABW2RXN1</accession>
<dbReference type="InterPro" id="IPR003495">
    <property type="entry name" value="CobW/HypB/UreG_nucleotide-bd"/>
</dbReference>
<dbReference type="Pfam" id="PF07683">
    <property type="entry name" value="CobW_C"/>
    <property type="match status" value="1"/>
</dbReference>
<dbReference type="Proteomes" id="UP001596484">
    <property type="component" value="Unassembled WGS sequence"/>
</dbReference>
<dbReference type="EMBL" id="JBHTCS010000011">
    <property type="protein sequence ID" value="MFC7448263.1"/>
    <property type="molecule type" value="Genomic_DNA"/>
</dbReference>
<evidence type="ECO:0000259" key="2">
    <source>
        <dbReference type="SMART" id="SM00833"/>
    </source>
</evidence>